<dbReference type="AlphaFoldDB" id="A0A6A5ZGD6"/>
<evidence type="ECO:0000313" key="1">
    <source>
        <dbReference type="EMBL" id="KAF2118296.1"/>
    </source>
</evidence>
<sequence>MGASHSKPFPFLRLPHEIRDQVYTNLLCSFDALPQDVPDSNEKPLDRSRREVDVSILRTNKQIYHEAYEVMVKKNRFIHVMSSVPNYSLVESFQGAVVPVVTVNDTHAGQFMGYSIQVIMCMADKENVPSHGEKLGVMLLGRDDKSVSALCEALMNYNYYTRALFVEQNFVVTFILGRRITRNLIISEDYFSKNNQQSLLQPFRSQLRGLRCVVFIGVSDDLQHSARKDISAADIALETEKLLDEVSTAKEEGGLRFKEGSHQAAIVQW</sequence>
<keyword evidence="2" id="KW-1185">Reference proteome</keyword>
<dbReference type="OrthoDB" id="5229512at2759"/>
<dbReference type="EMBL" id="ML977317">
    <property type="protein sequence ID" value="KAF2118296.1"/>
    <property type="molecule type" value="Genomic_DNA"/>
</dbReference>
<proteinExistence type="predicted"/>
<gene>
    <name evidence="1" type="ORF">BDV96DRAFT_629850</name>
</gene>
<dbReference type="Proteomes" id="UP000799770">
    <property type="component" value="Unassembled WGS sequence"/>
</dbReference>
<organism evidence="1 2">
    <name type="scientific">Lophiotrema nucula</name>
    <dbReference type="NCBI Taxonomy" id="690887"/>
    <lineage>
        <taxon>Eukaryota</taxon>
        <taxon>Fungi</taxon>
        <taxon>Dikarya</taxon>
        <taxon>Ascomycota</taxon>
        <taxon>Pezizomycotina</taxon>
        <taxon>Dothideomycetes</taxon>
        <taxon>Pleosporomycetidae</taxon>
        <taxon>Pleosporales</taxon>
        <taxon>Lophiotremataceae</taxon>
        <taxon>Lophiotrema</taxon>
    </lineage>
</organism>
<protein>
    <submittedName>
        <fullName evidence="1">Uncharacterized protein</fullName>
    </submittedName>
</protein>
<name>A0A6A5ZGD6_9PLEO</name>
<dbReference type="PANTHER" id="PTHR42085:SF2">
    <property type="entry name" value="F-BOX DOMAIN-CONTAINING PROTEIN"/>
    <property type="match status" value="1"/>
</dbReference>
<dbReference type="PANTHER" id="PTHR42085">
    <property type="entry name" value="F-BOX DOMAIN-CONTAINING PROTEIN"/>
    <property type="match status" value="1"/>
</dbReference>
<reference evidence="1" key="1">
    <citation type="journal article" date="2020" name="Stud. Mycol.">
        <title>101 Dothideomycetes genomes: a test case for predicting lifestyles and emergence of pathogens.</title>
        <authorList>
            <person name="Haridas S."/>
            <person name="Albert R."/>
            <person name="Binder M."/>
            <person name="Bloem J."/>
            <person name="Labutti K."/>
            <person name="Salamov A."/>
            <person name="Andreopoulos B."/>
            <person name="Baker S."/>
            <person name="Barry K."/>
            <person name="Bills G."/>
            <person name="Bluhm B."/>
            <person name="Cannon C."/>
            <person name="Castanera R."/>
            <person name="Culley D."/>
            <person name="Daum C."/>
            <person name="Ezra D."/>
            <person name="Gonzalez J."/>
            <person name="Henrissat B."/>
            <person name="Kuo A."/>
            <person name="Liang C."/>
            <person name="Lipzen A."/>
            <person name="Lutzoni F."/>
            <person name="Magnuson J."/>
            <person name="Mondo S."/>
            <person name="Nolan M."/>
            <person name="Ohm R."/>
            <person name="Pangilinan J."/>
            <person name="Park H.-J."/>
            <person name="Ramirez L."/>
            <person name="Alfaro M."/>
            <person name="Sun H."/>
            <person name="Tritt A."/>
            <person name="Yoshinaga Y."/>
            <person name="Zwiers L.-H."/>
            <person name="Turgeon B."/>
            <person name="Goodwin S."/>
            <person name="Spatafora J."/>
            <person name="Crous P."/>
            <person name="Grigoriev I."/>
        </authorList>
    </citation>
    <scope>NUCLEOTIDE SEQUENCE</scope>
    <source>
        <strain evidence="1">CBS 627.86</strain>
    </source>
</reference>
<evidence type="ECO:0000313" key="2">
    <source>
        <dbReference type="Proteomes" id="UP000799770"/>
    </source>
</evidence>
<accession>A0A6A5ZGD6</accession>
<dbReference type="InterPro" id="IPR038883">
    <property type="entry name" value="AN11006-like"/>
</dbReference>